<name>A0A167XRW6_9AGAM</name>
<feature type="signal peptide" evidence="1">
    <location>
        <begin position="1"/>
        <end position="18"/>
    </location>
</feature>
<evidence type="ECO:0000313" key="2">
    <source>
        <dbReference type="EMBL" id="KZP07502.1"/>
    </source>
</evidence>
<dbReference type="OrthoDB" id="2634326at2759"/>
<evidence type="ECO:0000313" key="3">
    <source>
        <dbReference type="Proteomes" id="UP000076532"/>
    </source>
</evidence>
<keyword evidence="1" id="KW-0732">Signal</keyword>
<dbReference type="Proteomes" id="UP000076532">
    <property type="component" value="Unassembled WGS sequence"/>
</dbReference>
<feature type="chain" id="PRO_5007894466" evidence="1">
    <location>
        <begin position="19"/>
        <end position="583"/>
    </location>
</feature>
<keyword evidence="3" id="KW-1185">Reference proteome</keyword>
<sequence length="583" mass="64812">MLSLIIPAVLALASSVSAIPVGSTSLPGTQELFVYEGGTQIGCVNGYGNFTTDLLWCFPFRAFTSTDGFAYLSGYAECSTVDELIANSTAANLLTSWLHIRHPWIGQVAAVPMEKKPITLKLQTWRDLLNTGIGGPEPSALSAANFAKVQRSLDGAGLKVSQDCTTLTFENGEMLRAEASRISGAPRRNQVYWNDSQYDLIAEGIPEYVQRQILWELHQLNFRYDLLALDTLLGAECPDVESLIFHQQTLQQCWGSGQDTFYAPSQVTIPTSNANTGLTSDTIQGRLPSLRNLYEICKTWPAFDVPDGMDDIMQGIMSDKAEYLEGQLYSSLQQTFYDVTWELQPAVNKLNSDNDIELIAHDAGDTPARLIHRLSLSHYAALLPCPLLVPSQCRLFRKAYQPYQQPAREDWATNQRQNSTRRKQWIFQLQGTQPTTCGGMGGKQQESEPYELKSDDIVEFGIDIVGEDNKTVIHHKVAASVVCVFSNAISVIPPLLLQYFDYFPREKGISELVGPTAYQSTKERLGIRRTERGVSAAGGRHLRVKSMACVGSTLPARYTSRCNLLSSTWMKFCEALDPEFRLE</sequence>
<accession>A0A167XRW6</accession>
<organism evidence="2 3">
    <name type="scientific">Athelia psychrophila</name>
    <dbReference type="NCBI Taxonomy" id="1759441"/>
    <lineage>
        <taxon>Eukaryota</taxon>
        <taxon>Fungi</taxon>
        <taxon>Dikarya</taxon>
        <taxon>Basidiomycota</taxon>
        <taxon>Agaricomycotina</taxon>
        <taxon>Agaricomycetes</taxon>
        <taxon>Agaricomycetidae</taxon>
        <taxon>Atheliales</taxon>
        <taxon>Atheliaceae</taxon>
        <taxon>Athelia</taxon>
    </lineage>
</organism>
<gene>
    <name evidence="2" type="ORF">FIBSPDRAFT_902029</name>
</gene>
<proteinExistence type="predicted"/>
<dbReference type="EMBL" id="KV417749">
    <property type="protein sequence ID" value="KZP07502.1"/>
    <property type="molecule type" value="Genomic_DNA"/>
</dbReference>
<dbReference type="AlphaFoldDB" id="A0A167XRW6"/>
<reference evidence="2 3" key="1">
    <citation type="journal article" date="2016" name="Mol. Biol. Evol.">
        <title>Comparative Genomics of Early-Diverging Mushroom-Forming Fungi Provides Insights into the Origins of Lignocellulose Decay Capabilities.</title>
        <authorList>
            <person name="Nagy L.G."/>
            <person name="Riley R."/>
            <person name="Tritt A."/>
            <person name="Adam C."/>
            <person name="Daum C."/>
            <person name="Floudas D."/>
            <person name="Sun H."/>
            <person name="Yadav J.S."/>
            <person name="Pangilinan J."/>
            <person name="Larsson K.H."/>
            <person name="Matsuura K."/>
            <person name="Barry K."/>
            <person name="Labutti K."/>
            <person name="Kuo R."/>
            <person name="Ohm R.A."/>
            <person name="Bhattacharya S.S."/>
            <person name="Shirouzu T."/>
            <person name="Yoshinaga Y."/>
            <person name="Martin F.M."/>
            <person name="Grigoriev I.V."/>
            <person name="Hibbett D.S."/>
        </authorList>
    </citation>
    <scope>NUCLEOTIDE SEQUENCE [LARGE SCALE GENOMIC DNA]</scope>
    <source>
        <strain evidence="2 3">CBS 109695</strain>
    </source>
</reference>
<evidence type="ECO:0000256" key="1">
    <source>
        <dbReference type="SAM" id="SignalP"/>
    </source>
</evidence>
<protein>
    <submittedName>
        <fullName evidence="2">Uncharacterized protein</fullName>
    </submittedName>
</protein>